<dbReference type="InterPro" id="IPR025748">
    <property type="entry name" value="PrcB_C_dom"/>
</dbReference>
<proteinExistence type="predicted"/>
<dbReference type="KEGG" id="lul:LPB138_04085"/>
<organism evidence="3 4">
    <name type="scientific">Urechidicola croceus</name>
    <dbReference type="NCBI Taxonomy" id="1850246"/>
    <lineage>
        <taxon>Bacteria</taxon>
        <taxon>Pseudomonadati</taxon>
        <taxon>Bacteroidota</taxon>
        <taxon>Flavobacteriia</taxon>
        <taxon>Flavobacteriales</taxon>
        <taxon>Flavobacteriaceae</taxon>
        <taxon>Urechidicola</taxon>
    </lineage>
</organism>
<protein>
    <recommendedName>
        <fullName evidence="2">PrcB C-terminal domain-containing protein</fullName>
    </recommendedName>
</protein>
<keyword evidence="4" id="KW-1185">Reference proteome</keyword>
<dbReference type="PROSITE" id="PS51257">
    <property type="entry name" value="PROKAR_LIPOPROTEIN"/>
    <property type="match status" value="1"/>
</dbReference>
<feature type="signal peptide" evidence="1">
    <location>
        <begin position="1"/>
        <end position="25"/>
    </location>
</feature>
<gene>
    <name evidence="3" type="ORF">LPB138_04085</name>
</gene>
<feature type="chain" id="PRO_5009110880" description="PrcB C-terminal domain-containing protein" evidence="1">
    <location>
        <begin position="26"/>
        <end position="164"/>
    </location>
</feature>
<dbReference type="AlphaFoldDB" id="A0A1D8P5P0"/>
<evidence type="ECO:0000256" key="1">
    <source>
        <dbReference type="SAM" id="SignalP"/>
    </source>
</evidence>
<name>A0A1D8P5P0_9FLAO</name>
<evidence type="ECO:0000259" key="2">
    <source>
        <dbReference type="Pfam" id="PF14343"/>
    </source>
</evidence>
<evidence type="ECO:0000313" key="4">
    <source>
        <dbReference type="Proteomes" id="UP000176050"/>
    </source>
</evidence>
<dbReference type="Proteomes" id="UP000176050">
    <property type="component" value="Chromosome"/>
</dbReference>
<dbReference type="OrthoDB" id="1447404at2"/>
<sequence length="164" mass="18787">MVNKYLNSMKYLLFFFTLTIASCNAKKESVQNVTNDTTVMKNQMKIEVLAEGSHGGYETSKYIIIKEEKTLREVFTKVNMIRRPGFPIPKIDFENEMVIALFMGQKNNGGYGISVKNIVDTDDSIEIQIKEVEPEGMTTMVICQPFYFCKIPKSDKNVVFKKVE</sequence>
<dbReference type="STRING" id="1850246.LPB138_04085"/>
<evidence type="ECO:0000313" key="3">
    <source>
        <dbReference type="EMBL" id="AOW19909.1"/>
    </source>
</evidence>
<feature type="domain" description="PrcB C-terminal" evidence="2">
    <location>
        <begin position="97"/>
        <end position="151"/>
    </location>
</feature>
<keyword evidence="1" id="KW-0732">Signal</keyword>
<accession>A0A1D8P5P0</accession>
<dbReference type="EMBL" id="CP017478">
    <property type="protein sequence ID" value="AOW19909.1"/>
    <property type="molecule type" value="Genomic_DNA"/>
</dbReference>
<dbReference type="Pfam" id="PF14343">
    <property type="entry name" value="PrcB_C"/>
    <property type="match status" value="1"/>
</dbReference>
<reference evidence="3 4" key="1">
    <citation type="submission" date="2016-10" db="EMBL/GenBank/DDBJ databases">
        <title>Lutibacter sp. LPB0138, isolated from marine gastropod.</title>
        <authorList>
            <person name="Kim E."/>
            <person name="Yi H."/>
        </authorList>
    </citation>
    <scope>NUCLEOTIDE SEQUENCE [LARGE SCALE GENOMIC DNA]</scope>
    <source>
        <strain evidence="3 4">LPB0138</strain>
    </source>
</reference>